<comment type="caution">
    <text evidence="1">The sequence shown here is derived from an EMBL/GenBank/DDBJ whole genome shotgun (WGS) entry which is preliminary data.</text>
</comment>
<gene>
    <name evidence="1" type="ORF">F6X53_27980</name>
</gene>
<reference evidence="1 2" key="1">
    <citation type="submission" date="2019-09" db="EMBL/GenBank/DDBJ databases">
        <title>YIM 48816 draft genome.</title>
        <authorList>
            <person name="Jiang L."/>
        </authorList>
    </citation>
    <scope>NUCLEOTIDE SEQUENCE [LARGE SCALE GENOMIC DNA]</scope>
    <source>
        <strain evidence="1 2">YIM 48816</strain>
    </source>
</reference>
<accession>A0A6L3SPW7</accession>
<proteinExistence type="predicted"/>
<organism evidence="1 2">
    <name type="scientific">Methylobacterium soli</name>
    <dbReference type="NCBI Taxonomy" id="553447"/>
    <lineage>
        <taxon>Bacteria</taxon>
        <taxon>Pseudomonadati</taxon>
        <taxon>Pseudomonadota</taxon>
        <taxon>Alphaproteobacteria</taxon>
        <taxon>Hyphomicrobiales</taxon>
        <taxon>Methylobacteriaceae</taxon>
        <taxon>Methylobacterium</taxon>
    </lineage>
</organism>
<evidence type="ECO:0000313" key="1">
    <source>
        <dbReference type="EMBL" id="KAB1072528.1"/>
    </source>
</evidence>
<keyword evidence="2" id="KW-1185">Reference proteome</keyword>
<dbReference type="Proteomes" id="UP000474159">
    <property type="component" value="Unassembled WGS sequence"/>
</dbReference>
<dbReference type="EMBL" id="VZZK01000048">
    <property type="protein sequence ID" value="KAB1072528.1"/>
    <property type="molecule type" value="Genomic_DNA"/>
</dbReference>
<dbReference type="RefSeq" id="WP_151004567.1">
    <property type="nucleotide sequence ID" value="NZ_BPQY01000271.1"/>
</dbReference>
<protein>
    <submittedName>
        <fullName evidence="1">Uncharacterized protein</fullName>
    </submittedName>
</protein>
<dbReference type="AlphaFoldDB" id="A0A6L3SPW7"/>
<name>A0A6L3SPW7_9HYPH</name>
<sequence>MAKEKTMAAQRTILSMPPELKERIRAYRFAKRINTEAEAIRQLLERALDAESIAADPPNSSTQ</sequence>
<evidence type="ECO:0000313" key="2">
    <source>
        <dbReference type="Proteomes" id="UP000474159"/>
    </source>
</evidence>